<dbReference type="AlphaFoldDB" id="A0A699SK00"/>
<dbReference type="EMBL" id="BKCJ011165208">
    <property type="protein sequence ID" value="GFC97293.1"/>
    <property type="molecule type" value="Genomic_DNA"/>
</dbReference>
<evidence type="ECO:0008006" key="3">
    <source>
        <dbReference type="Google" id="ProtNLM"/>
    </source>
</evidence>
<name>A0A699SK00_TANCI</name>
<accession>A0A699SK00</accession>
<evidence type="ECO:0000313" key="2">
    <source>
        <dbReference type="EMBL" id="GFC97293.1"/>
    </source>
</evidence>
<feature type="compositionally biased region" description="Polar residues" evidence="1">
    <location>
        <begin position="1"/>
        <end position="10"/>
    </location>
</feature>
<organism evidence="2">
    <name type="scientific">Tanacetum cinerariifolium</name>
    <name type="common">Dalmatian daisy</name>
    <name type="synonym">Chrysanthemum cinerariifolium</name>
    <dbReference type="NCBI Taxonomy" id="118510"/>
    <lineage>
        <taxon>Eukaryota</taxon>
        <taxon>Viridiplantae</taxon>
        <taxon>Streptophyta</taxon>
        <taxon>Embryophyta</taxon>
        <taxon>Tracheophyta</taxon>
        <taxon>Spermatophyta</taxon>
        <taxon>Magnoliopsida</taxon>
        <taxon>eudicotyledons</taxon>
        <taxon>Gunneridae</taxon>
        <taxon>Pentapetalae</taxon>
        <taxon>asterids</taxon>
        <taxon>campanulids</taxon>
        <taxon>Asterales</taxon>
        <taxon>Asteraceae</taxon>
        <taxon>Asteroideae</taxon>
        <taxon>Anthemideae</taxon>
        <taxon>Anthemidinae</taxon>
        <taxon>Tanacetum</taxon>
    </lineage>
</organism>
<comment type="caution">
    <text evidence="2">The sequence shown here is derived from an EMBL/GenBank/DDBJ whole genome shotgun (WGS) entry which is preliminary data.</text>
</comment>
<reference evidence="2" key="1">
    <citation type="journal article" date="2019" name="Sci. Rep.">
        <title>Draft genome of Tanacetum cinerariifolium, the natural source of mosquito coil.</title>
        <authorList>
            <person name="Yamashiro T."/>
            <person name="Shiraishi A."/>
            <person name="Satake H."/>
            <person name="Nakayama K."/>
        </authorList>
    </citation>
    <scope>NUCLEOTIDE SEQUENCE</scope>
</reference>
<feature type="region of interest" description="Disordered" evidence="1">
    <location>
        <begin position="1"/>
        <end position="41"/>
    </location>
</feature>
<proteinExistence type="predicted"/>
<protein>
    <recommendedName>
        <fullName evidence="3">Reverse transcriptase domain-containing protein</fullName>
    </recommendedName>
</protein>
<feature type="non-terminal residue" evidence="2">
    <location>
        <position position="1"/>
    </location>
</feature>
<feature type="compositionally biased region" description="Pro residues" evidence="1">
    <location>
        <begin position="32"/>
        <end position="41"/>
    </location>
</feature>
<gene>
    <name evidence="2" type="ORF">Tci_869263</name>
</gene>
<sequence>SGLLPSNTIPNPRADRKDTTTQSGVTLVGPSVSPPPFKEVD</sequence>
<evidence type="ECO:0000256" key="1">
    <source>
        <dbReference type="SAM" id="MobiDB-lite"/>
    </source>
</evidence>